<dbReference type="AlphaFoldDB" id="K0SMR7"/>
<dbReference type="InterPro" id="IPR032675">
    <property type="entry name" value="LRR_dom_sf"/>
</dbReference>
<organism evidence="2 3">
    <name type="scientific">Thalassiosira oceanica</name>
    <name type="common">Marine diatom</name>
    <dbReference type="NCBI Taxonomy" id="159749"/>
    <lineage>
        <taxon>Eukaryota</taxon>
        <taxon>Sar</taxon>
        <taxon>Stramenopiles</taxon>
        <taxon>Ochrophyta</taxon>
        <taxon>Bacillariophyta</taxon>
        <taxon>Coscinodiscophyceae</taxon>
        <taxon>Thalassiosirophycidae</taxon>
        <taxon>Thalassiosirales</taxon>
        <taxon>Thalassiosiraceae</taxon>
        <taxon>Thalassiosira</taxon>
    </lineage>
</organism>
<dbReference type="PANTHER" id="PTHR45661:SF3">
    <property type="entry name" value="IG-LIKE DOMAIN-CONTAINING PROTEIN"/>
    <property type="match status" value="1"/>
</dbReference>
<proteinExistence type="predicted"/>
<feature type="compositionally biased region" description="Low complexity" evidence="1">
    <location>
        <begin position="137"/>
        <end position="147"/>
    </location>
</feature>
<dbReference type="InterPro" id="IPR026906">
    <property type="entry name" value="LRR_5"/>
</dbReference>
<dbReference type="EMBL" id="AGNL01015109">
    <property type="protein sequence ID" value="EJK66284.1"/>
    <property type="molecule type" value="Genomic_DNA"/>
</dbReference>
<name>K0SMR7_THAOC</name>
<gene>
    <name evidence="2" type="ORF">THAOC_12805</name>
</gene>
<evidence type="ECO:0000313" key="2">
    <source>
        <dbReference type="EMBL" id="EJK66284.1"/>
    </source>
</evidence>
<keyword evidence="3" id="KW-1185">Reference proteome</keyword>
<dbReference type="SUPFAM" id="SSF52058">
    <property type="entry name" value="L domain-like"/>
    <property type="match status" value="1"/>
</dbReference>
<evidence type="ECO:0000313" key="3">
    <source>
        <dbReference type="Proteomes" id="UP000266841"/>
    </source>
</evidence>
<dbReference type="Pfam" id="PF13306">
    <property type="entry name" value="LRR_5"/>
    <property type="match status" value="1"/>
</dbReference>
<feature type="compositionally biased region" description="Basic and acidic residues" evidence="1">
    <location>
        <begin position="185"/>
        <end position="196"/>
    </location>
</feature>
<dbReference type="InterPro" id="IPR053139">
    <property type="entry name" value="Surface_bspA-like"/>
</dbReference>
<dbReference type="PANTHER" id="PTHR45661">
    <property type="entry name" value="SURFACE ANTIGEN"/>
    <property type="match status" value="1"/>
</dbReference>
<comment type="caution">
    <text evidence="2">The sequence shown here is derived from an EMBL/GenBank/DDBJ whole genome shotgun (WGS) entry which is preliminary data.</text>
</comment>
<sequence length="522" mass="56773">MAPRPSPTSRCPRFCAHSAFCGAQTRLRAQNPRRPRRTPKATIQTRTEGVERRQSSSLPALRFVPPASGGDVAMRLAGLGEFASGISPSQSFPVAWVFNVSVLSSQNHCWKWKGAAARKGNKQHGDDELARLAAAAGRQNPGRPPLRGGRGRRGAQGETDARRRRAARRGDSGPRIRPLRQPRRGAAERGAADRRGLRLRGLPGAAGRRRAPDRREGGQRRVLRLRRPGRTAPARGTAGHRGGCISQLPVAEERDHTRDRKRAFSGCTALRRVALPSTVAELGEYAFYGCCSLAEMRFNEGLRVVGENAFKICTSLRSVTIPSTVTELGNFAFSQCCNLSEMIFLGGSRLLRQDVLENLPSEGGILNQQNINDMIGRDAFFGCSLKTVKISTSWALLGRMERLPPECGASVMERIRGLPCLELTQDGDILACFPVLGRALANESAIRANLATARSLCQAIQMIALHEIKESIILFELAMWKSGIGGDTVGIDSRVPIPDPAKSLIIEYCCFAGLLEPTIEGS</sequence>
<dbReference type="Gene3D" id="3.80.10.10">
    <property type="entry name" value="Ribonuclease Inhibitor"/>
    <property type="match status" value="1"/>
</dbReference>
<reference evidence="2 3" key="1">
    <citation type="journal article" date="2012" name="Genome Biol.">
        <title>Genome and low-iron response of an oceanic diatom adapted to chronic iron limitation.</title>
        <authorList>
            <person name="Lommer M."/>
            <person name="Specht M."/>
            <person name="Roy A.S."/>
            <person name="Kraemer L."/>
            <person name="Andreson R."/>
            <person name="Gutowska M.A."/>
            <person name="Wolf J."/>
            <person name="Bergner S.V."/>
            <person name="Schilhabel M.B."/>
            <person name="Klostermeier U.C."/>
            <person name="Beiko R.G."/>
            <person name="Rosenstiel P."/>
            <person name="Hippler M."/>
            <person name="Laroche J."/>
        </authorList>
    </citation>
    <scope>NUCLEOTIDE SEQUENCE [LARGE SCALE GENOMIC DNA]</scope>
    <source>
        <strain evidence="2 3">CCMP1005</strain>
    </source>
</reference>
<feature type="region of interest" description="Disordered" evidence="1">
    <location>
        <begin position="135"/>
        <end position="245"/>
    </location>
</feature>
<protein>
    <submittedName>
        <fullName evidence="2">Uncharacterized protein</fullName>
    </submittedName>
</protein>
<accession>K0SMR7</accession>
<feature type="region of interest" description="Disordered" evidence="1">
    <location>
        <begin position="29"/>
        <end position="59"/>
    </location>
</feature>
<evidence type="ECO:0000256" key="1">
    <source>
        <dbReference type="SAM" id="MobiDB-lite"/>
    </source>
</evidence>
<dbReference type="Proteomes" id="UP000266841">
    <property type="component" value="Unassembled WGS sequence"/>
</dbReference>